<reference evidence="2 3" key="1">
    <citation type="journal article" date="2020" name="Int. J. Syst. Evol. Microbiol.">
        <title>Novel acetic acid bacteria from cider fermentations: Acetobacter conturbans sp. nov. and Acetobacter fallax sp. nov.</title>
        <authorList>
            <person name="Sombolestani A.S."/>
            <person name="Cleenwerck I."/>
            <person name="Cnockaert M."/>
            <person name="Borremans W."/>
            <person name="Wieme A.D."/>
            <person name="De Vuyst L."/>
            <person name="Vandamme P."/>
        </authorList>
    </citation>
    <scope>NUCLEOTIDE SEQUENCE [LARGE SCALE GENOMIC DNA]</scope>
    <source>
        <strain evidence="2 3">LMG 30640</strain>
    </source>
</reference>
<keyword evidence="1" id="KW-0472">Membrane</keyword>
<feature type="transmembrane region" description="Helical" evidence="1">
    <location>
        <begin position="20"/>
        <end position="41"/>
    </location>
</feature>
<sequence>MRPSYRYDPPPNFPQPPKSRGIKVAVLAGLAVIYIGGYWTVSHWPKKKLPPQIVTIPVDVVKWQQRVPLPPPLHPHMETPQPVVIPPPRLVIRGH</sequence>
<dbReference type="EMBL" id="WOTB01000012">
    <property type="protein sequence ID" value="NHN85104.1"/>
    <property type="molecule type" value="Genomic_DNA"/>
</dbReference>
<organism evidence="2 3">
    <name type="scientific">Acetobacter musti</name>
    <dbReference type="NCBI Taxonomy" id="864732"/>
    <lineage>
        <taxon>Bacteria</taxon>
        <taxon>Pseudomonadati</taxon>
        <taxon>Pseudomonadota</taxon>
        <taxon>Alphaproteobacteria</taxon>
        <taxon>Acetobacterales</taxon>
        <taxon>Acetobacteraceae</taxon>
        <taxon>Acetobacter</taxon>
    </lineage>
</organism>
<evidence type="ECO:0000313" key="2">
    <source>
        <dbReference type="EMBL" id="NHN85104.1"/>
    </source>
</evidence>
<evidence type="ECO:0008006" key="4">
    <source>
        <dbReference type="Google" id="ProtNLM"/>
    </source>
</evidence>
<keyword evidence="1" id="KW-0812">Transmembrane</keyword>
<keyword evidence="3" id="KW-1185">Reference proteome</keyword>
<proteinExistence type="predicted"/>
<name>A0ABX0JU84_9PROT</name>
<evidence type="ECO:0000256" key="1">
    <source>
        <dbReference type="SAM" id="Phobius"/>
    </source>
</evidence>
<comment type="caution">
    <text evidence="2">The sequence shown here is derived from an EMBL/GenBank/DDBJ whole genome shotgun (WGS) entry which is preliminary data.</text>
</comment>
<dbReference type="RefSeq" id="WP_173583490.1">
    <property type="nucleotide sequence ID" value="NZ_WOTB01000012.1"/>
</dbReference>
<dbReference type="Proteomes" id="UP000635278">
    <property type="component" value="Unassembled WGS sequence"/>
</dbReference>
<keyword evidence="1" id="KW-1133">Transmembrane helix</keyword>
<evidence type="ECO:0000313" key="3">
    <source>
        <dbReference type="Proteomes" id="UP000635278"/>
    </source>
</evidence>
<accession>A0ABX0JU84</accession>
<protein>
    <recommendedName>
        <fullName evidence="4">Energy transducer TonB</fullName>
    </recommendedName>
</protein>
<gene>
    <name evidence="2" type="ORF">GOB93_10685</name>
</gene>